<evidence type="ECO:0000313" key="1">
    <source>
        <dbReference type="EMBL" id="AIQ93132.1"/>
    </source>
</evidence>
<dbReference type="AlphaFoldDB" id="A0A089P0D7"/>
<organism evidence="1 2">
    <name type="scientific">Methylobacterium oryzae CBMB20</name>
    <dbReference type="NCBI Taxonomy" id="693986"/>
    <lineage>
        <taxon>Bacteria</taxon>
        <taxon>Pseudomonadati</taxon>
        <taxon>Pseudomonadota</taxon>
        <taxon>Alphaproteobacteria</taxon>
        <taxon>Hyphomicrobiales</taxon>
        <taxon>Methylobacteriaceae</taxon>
        <taxon>Methylobacterium</taxon>
    </lineage>
</organism>
<dbReference type="EMBL" id="CP003811">
    <property type="protein sequence ID" value="AIQ93132.1"/>
    <property type="molecule type" value="Genomic_DNA"/>
</dbReference>
<gene>
    <name evidence="1" type="ORF">MOC_5377</name>
</gene>
<evidence type="ECO:0000313" key="2">
    <source>
        <dbReference type="Proteomes" id="UP000029492"/>
    </source>
</evidence>
<dbReference type="KEGG" id="mor:MOC_5377"/>
<keyword evidence="2" id="KW-1185">Reference proteome</keyword>
<dbReference type="Proteomes" id="UP000029492">
    <property type="component" value="Chromosome"/>
</dbReference>
<dbReference type="HOGENOM" id="CLU_3100749_0_0_5"/>
<name>A0A089P0D7_9HYPH</name>
<reference evidence="1 2" key="1">
    <citation type="journal article" date="2014" name="PLoS ONE">
        <title>Genome Information of Methylobacterium oryzae, a Plant-Probiotic Methylotroph in the Phyllosphere.</title>
        <authorList>
            <person name="Kwak M.J."/>
            <person name="Jeong H."/>
            <person name="Madhaiyan M."/>
            <person name="Lee Y."/>
            <person name="Sa T.M."/>
            <person name="Oh T.K."/>
            <person name="Kim J.F."/>
        </authorList>
    </citation>
    <scope>NUCLEOTIDE SEQUENCE [LARGE SCALE GENOMIC DNA]</scope>
    <source>
        <strain evidence="1 2">CBMB20</strain>
    </source>
</reference>
<protein>
    <submittedName>
        <fullName evidence="1">Transposase</fullName>
    </submittedName>
</protein>
<dbReference type="eggNOG" id="COG3415">
    <property type="taxonomic scope" value="Bacteria"/>
</dbReference>
<sequence>MWRGSFTGVVDLRAAIKRYIAEHNRRARPLVWAKPATDILAAVSRAPERSV</sequence>
<accession>A0A089P0D7</accession>
<proteinExistence type="predicted"/>